<feature type="domain" description="Heterokaryon incompatibility" evidence="2">
    <location>
        <begin position="252"/>
        <end position="405"/>
    </location>
</feature>
<dbReference type="Pfam" id="PF06985">
    <property type="entry name" value="HET"/>
    <property type="match status" value="1"/>
</dbReference>
<evidence type="ECO:0000259" key="2">
    <source>
        <dbReference type="Pfam" id="PF06985"/>
    </source>
</evidence>
<sequence length="755" mass="85114">MMNVSRIPFDEVESLPLFSFSNADRVNVFEKLSMDGCLLDCRKWASHLPNVGKHTDRAARNKEVMKQNIQKQRQKMAAENKEHQGKARNARLRNMRDPFTINDLKTSAGHGCDVCRLFHSLVLAIFPLHSLGRGGGDPHDLQLEWSGYGFALQARDQKRGLSSSFHFYSPPVNQTVLHGLLPGNLLSGDTASPSSLSRAKRWIQNCEASHQRCGEGRDVPLPKRLLDLGPPHATPIDAGIRLAETAGLTGTYMCLSHCWGTGAKPMQTTLETIQSHRAGISFAALPRTFADAVTMARHLEVQYLWIDSLCIIQNSDADWQAEAGNVAAIYRNSFATIAAISSPGSQGGCFSRSAAPDLCFRIQAEDGLLQTIVAARCYEGDGITDDLDLFRENFPALSRAWIYQERILSRRIIYCTRHELEFDCRQDITCECGNRTRPPHPNRGTESCLSMSQSKQAYAEMEYVGAHEGQRQQKHWQKMVMQYTKLQLTKESDKLPAFSGCATHFDHYSVRDNGRYLAGLWEATLAQGLLWLVNMPFGGPRPPWRAPSWSWASVDTPHGITYIQAFQSVHRQRFQESIVAIECVPEGADRAGRVRPGCYMRVRTSLVPAFVRRVCRFCKASRTKKWAIETDSWMASRHPSVRPCSPDGHDGLRLGDTVSSFQRDYRFREGDLELEPRHDRGLCRHARVYLMYMYDSEVLTHYFLVLRSVALADGSRAYERIGLFQLTFKSMAQSDKWFSEEYTAAATKTALVTVV</sequence>
<dbReference type="AlphaFoldDB" id="S3BPL0"/>
<dbReference type="OrthoDB" id="5347061at2759"/>
<organism evidence="3 4">
    <name type="scientific">Ophiostoma piceae (strain UAMH 11346)</name>
    <name type="common">Sap stain fungus</name>
    <dbReference type="NCBI Taxonomy" id="1262450"/>
    <lineage>
        <taxon>Eukaryota</taxon>
        <taxon>Fungi</taxon>
        <taxon>Dikarya</taxon>
        <taxon>Ascomycota</taxon>
        <taxon>Pezizomycotina</taxon>
        <taxon>Sordariomycetes</taxon>
        <taxon>Sordariomycetidae</taxon>
        <taxon>Ophiostomatales</taxon>
        <taxon>Ophiostomataceae</taxon>
        <taxon>Ophiostoma</taxon>
    </lineage>
</organism>
<dbReference type="PANTHER" id="PTHR33112:SF13">
    <property type="entry name" value="HETEROKARYON INCOMPATIBILITY DOMAIN-CONTAINING PROTEIN"/>
    <property type="match status" value="1"/>
</dbReference>
<reference evidence="3 4" key="1">
    <citation type="journal article" date="2013" name="BMC Genomics">
        <title>The genome and transcriptome of the pine saprophyte Ophiostoma piceae, and a comparison with the bark beetle-associated pine pathogen Grosmannia clavigera.</title>
        <authorList>
            <person name="Haridas S."/>
            <person name="Wang Y."/>
            <person name="Lim L."/>
            <person name="Massoumi Alamouti S."/>
            <person name="Jackman S."/>
            <person name="Docking R."/>
            <person name="Robertson G."/>
            <person name="Birol I."/>
            <person name="Bohlmann J."/>
            <person name="Breuil C."/>
        </authorList>
    </citation>
    <scope>NUCLEOTIDE SEQUENCE [LARGE SCALE GENOMIC DNA]</scope>
    <source>
        <strain evidence="3 4">UAMH 11346</strain>
    </source>
</reference>
<dbReference type="OMA" id="FWRIRCR"/>
<name>S3BPL0_OPHP1</name>
<feature type="coiled-coil region" evidence="1">
    <location>
        <begin position="55"/>
        <end position="86"/>
    </location>
</feature>
<dbReference type="EMBL" id="KE148181">
    <property type="protein sequence ID" value="EPE02322.1"/>
    <property type="molecule type" value="Genomic_DNA"/>
</dbReference>
<gene>
    <name evidence="3" type="ORF">F503_06522</name>
</gene>
<evidence type="ECO:0000256" key="1">
    <source>
        <dbReference type="SAM" id="Coils"/>
    </source>
</evidence>
<keyword evidence="1" id="KW-0175">Coiled coil</keyword>
<dbReference type="VEuPathDB" id="FungiDB:F503_06522"/>
<proteinExistence type="predicted"/>
<dbReference type="eggNOG" id="ENOG502T2X7">
    <property type="taxonomic scope" value="Eukaryota"/>
</dbReference>
<dbReference type="STRING" id="1262450.S3BPL0"/>
<protein>
    <submittedName>
        <fullName evidence="3">Het domain-containing protein</fullName>
    </submittedName>
</protein>
<dbReference type="HOGENOM" id="CLU_002639_3_1_1"/>
<dbReference type="PANTHER" id="PTHR33112">
    <property type="entry name" value="DOMAIN PROTEIN, PUTATIVE-RELATED"/>
    <property type="match status" value="1"/>
</dbReference>
<dbReference type="InterPro" id="IPR010730">
    <property type="entry name" value="HET"/>
</dbReference>
<evidence type="ECO:0000313" key="4">
    <source>
        <dbReference type="Proteomes" id="UP000016923"/>
    </source>
</evidence>
<evidence type="ECO:0000313" key="3">
    <source>
        <dbReference type="EMBL" id="EPE02322.1"/>
    </source>
</evidence>
<dbReference type="Proteomes" id="UP000016923">
    <property type="component" value="Unassembled WGS sequence"/>
</dbReference>
<accession>S3BPL0</accession>
<keyword evidence="4" id="KW-1185">Reference proteome</keyword>